<dbReference type="GO" id="GO:0003677">
    <property type="term" value="F:DNA binding"/>
    <property type="evidence" value="ECO:0007669"/>
    <property type="project" value="UniProtKB-KW"/>
</dbReference>
<dbReference type="InterPro" id="IPR047057">
    <property type="entry name" value="MerR_fam"/>
</dbReference>
<dbReference type="EMBL" id="CP041969">
    <property type="protein sequence ID" value="QMV44574.1"/>
    <property type="molecule type" value="Genomic_DNA"/>
</dbReference>
<keyword evidence="7" id="KW-1185">Reference proteome</keyword>
<evidence type="ECO:0000256" key="4">
    <source>
        <dbReference type="ARBA" id="ARBA00023163"/>
    </source>
</evidence>
<dbReference type="Pfam" id="PF13411">
    <property type="entry name" value="MerR_1"/>
    <property type="match status" value="1"/>
</dbReference>
<reference evidence="6 7" key="1">
    <citation type="submission" date="2019-07" db="EMBL/GenBank/DDBJ databases">
        <authorList>
            <person name="Kim J.K."/>
            <person name="Cheong H.-M."/>
            <person name="Choi Y."/>
            <person name="Hwang K.J."/>
            <person name="Lee S."/>
            <person name="Choi C."/>
        </authorList>
    </citation>
    <scope>NUCLEOTIDE SEQUENCE [LARGE SCALE GENOMIC DNA]</scope>
    <source>
        <strain evidence="6 7">KS 22</strain>
    </source>
</reference>
<dbReference type="InterPro" id="IPR009061">
    <property type="entry name" value="DNA-bd_dom_put_sf"/>
</dbReference>
<dbReference type="InterPro" id="IPR000551">
    <property type="entry name" value="MerR-type_HTH_dom"/>
</dbReference>
<keyword evidence="4" id="KW-0804">Transcription</keyword>
<dbReference type="SMART" id="SM00422">
    <property type="entry name" value="HTH_MERR"/>
    <property type="match status" value="1"/>
</dbReference>
<dbReference type="PANTHER" id="PTHR30204">
    <property type="entry name" value="REDOX-CYCLING DRUG-SENSING TRANSCRIPTIONAL ACTIVATOR SOXR"/>
    <property type="match status" value="1"/>
</dbReference>
<dbReference type="AlphaFoldDB" id="A0A7G5C5U0"/>
<keyword evidence="3" id="KW-0238">DNA-binding</keyword>
<accession>A0A7G5C5U0</accession>
<dbReference type="Proteomes" id="UP000515679">
    <property type="component" value="Chromosome"/>
</dbReference>
<protein>
    <submittedName>
        <fullName evidence="6">MerR family transcriptional regulator</fullName>
    </submittedName>
</protein>
<dbReference type="GO" id="GO:0003700">
    <property type="term" value="F:DNA-binding transcription factor activity"/>
    <property type="evidence" value="ECO:0007669"/>
    <property type="project" value="InterPro"/>
</dbReference>
<feature type="domain" description="HTH merR-type" evidence="5">
    <location>
        <begin position="11"/>
        <end position="79"/>
    </location>
</feature>
<proteinExistence type="predicted"/>
<name>A0A7G5C5U0_9BACL</name>
<dbReference type="RefSeq" id="WP_182300820.1">
    <property type="nucleotide sequence ID" value="NZ_CP041969.1"/>
</dbReference>
<evidence type="ECO:0000259" key="5">
    <source>
        <dbReference type="PROSITE" id="PS50937"/>
    </source>
</evidence>
<dbReference type="PROSITE" id="PS50937">
    <property type="entry name" value="HTH_MERR_2"/>
    <property type="match status" value="1"/>
</dbReference>
<gene>
    <name evidence="6" type="ORF">FPL14_27945</name>
</gene>
<keyword evidence="2" id="KW-0805">Transcription regulation</keyword>
<evidence type="ECO:0000313" key="6">
    <source>
        <dbReference type="EMBL" id="QMV44574.1"/>
    </source>
</evidence>
<dbReference type="CDD" id="cd01105">
    <property type="entry name" value="HTH_GlnR-like"/>
    <property type="match status" value="1"/>
</dbReference>
<dbReference type="KEGG" id="cchl:FPL14_27945"/>
<evidence type="ECO:0000256" key="1">
    <source>
        <dbReference type="ARBA" id="ARBA00022491"/>
    </source>
</evidence>
<dbReference type="SUPFAM" id="SSF46955">
    <property type="entry name" value="Putative DNA-binding domain"/>
    <property type="match status" value="1"/>
</dbReference>
<keyword evidence="1" id="KW-0678">Repressor</keyword>
<evidence type="ECO:0000256" key="3">
    <source>
        <dbReference type="ARBA" id="ARBA00023125"/>
    </source>
</evidence>
<sequence>MGDEIRRNMALFPIGIVMKLTDLTARQIRYYEQHELIQPARTDGNQRLFSFNDVERLMEIKSLIEKGVNIAGIKQVMNPVGQDENEGTIINEVSEVKRREMSDSQLHRMLKQQLMTGKRPGQVSLIQGELSRFSKTNKTNMKHSRRLS</sequence>
<evidence type="ECO:0000256" key="2">
    <source>
        <dbReference type="ARBA" id="ARBA00023015"/>
    </source>
</evidence>
<dbReference type="Gene3D" id="1.10.1660.10">
    <property type="match status" value="1"/>
</dbReference>
<evidence type="ECO:0000313" key="7">
    <source>
        <dbReference type="Proteomes" id="UP000515679"/>
    </source>
</evidence>
<organism evidence="6 7">
    <name type="scientific">Cohnella cholangitidis</name>
    <dbReference type="NCBI Taxonomy" id="2598458"/>
    <lineage>
        <taxon>Bacteria</taxon>
        <taxon>Bacillati</taxon>
        <taxon>Bacillota</taxon>
        <taxon>Bacilli</taxon>
        <taxon>Bacillales</taxon>
        <taxon>Paenibacillaceae</taxon>
        <taxon>Cohnella</taxon>
    </lineage>
</organism>
<dbReference type="PANTHER" id="PTHR30204:SF65">
    <property type="entry name" value="HTH-TYPE TRANSCRIPTIONAL REGULATOR TNRA"/>
    <property type="match status" value="1"/>
</dbReference>